<dbReference type="AlphaFoldDB" id="X1BW64"/>
<sequence length="59" mass="6705">MDYTASTNRSDMAGMRWYTEELLSILPPKLTDHIGAAEARHKEELRSLVEPLELGLEFA</sequence>
<feature type="non-terminal residue" evidence="1">
    <location>
        <position position="59"/>
    </location>
</feature>
<accession>X1BW64</accession>
<protein>
    <submittedName>
        <fullName evidence="1">Uncharacterized protein</fullName>
    </submittedName>
</protein>
<proteinExistence type="predicted"/>
<dbReference type="EMBL" id="BART01014144">
    <property type="protein sequence ID" value="GAG85382.1"/>
    <property type="molecule type" value="Genomic_DNA"/>
</dbReference>
<gene>
    <name evidence="1" type="ORF">S01H4_28442</name>
</gene>
<organism evidence="1">
    <name type="scientific">marine sediment metagenome</name>
    <dbReference type="NCBI Taxonomy" id="412755"/>
    <lineage>
        <taxon>unclassified sequences</taxon>
        <taxon>metagenomes</taxon>
        <taxon>ecological metagenomes</taxon>
    </lineage>
</organism>
<name>X1BW64_9ZZZZ</name>
<reference evidence="1" key="1">
    <citation type="journal article" date="2014" name="Front. Microbiol.">
        <title>High frequency of phylogenetically diverse reductive dehalogenase-homologous genes in deep subseafloor sedimentary metagenomes.</title>
        <authorList>
            <person name="Kawai M."/>
            <person name="Futagami T."/>
            <person name="Toyoda A."/>
            <person name="Takaki Y."/>
            <person name="Nishi S."/>
            <person name="Hori S."/>
            <person name="Arai W."/>
            <person name="Tsubouchi T."/>
            <person name="Morono Y."/>
            <person name="Uchiyama I."/>
            <person name="Ito T."/>
            <person name="Fujiyama A."/>
            <person name="Inagaki F."/>
            <person name="Takami H."/>
        </authorList>
    </citation>
    <scope>NUCLEOTIDE SEQUENCE</scope>
    <source>
        <strain evidence="1">Expedition CK06-06</strain>
    </source>
</reference>
<comment type="caution">
    <text evidence="1">The sequence shown here is derived from an EMBL/GenBank/DDBJ whole genome shotgun (WGS) entry which is preliminary data.</text>
</comment>
<evidence type="ECO:0000313" key="1">
    <source>
        <dbReference type="EMBL" id="GAG85382.1"/>
    </source>
</evidence>